<dbReference type="Proteomes" id="UP000245865">
    <property type="component" value="Unassembled WGS sequence"/>
</dbReference>
<dbReference type="AlphaFoldDB" id="A0A316JB96"/>
<dbReference type="EMBL" id="QGDB01000001">
    <property type="protein sequence ID" value="PWL19267.1"/>
    <property type="molecule type" value="Genomic_DNA"/>
</dbReference>
<sequence>MAREPSGDFAGAKTGGRVFLSGADLFFYSLIREFTAYGVAVRTAMGEAGKIANDSLYEMPAQKYVAIRRRVGFSEFELTDAPNLDDRPVAIIPIKQMMHMLIQRVEGAY</sequence>
<proteinExistence type="predicted"/>
<organism evidence="1 2">
    <name type="scientific">Falsochrobactrum shanghaiense</name>
    <dbReference type="NCBI Taxonomy" id="2201899"/>
    <lineage>
        <taxon>Bacteria</taxon>
        <taxon>Pseudomonadati</taxon>
        <taxon>Pseudomonadota</taxon>
        <taxon>Alphaproteobacteria</taxon>
        <taxon>Hyphomicrobiales</taxon>
        <taxon>Brucellaceae</taxon>
        <taxon>Falsochrobactrum</taxon>
    </lineage>
</organism>
<protein>
    <submittedName>
        <fullName evidence="1">Uncharacterized protein</fullName>
    </submittedName>
</protein>
<accession>A0A316JB96</accession>
<gene>
    <name evidence="1" type="ORF">DKP76_01520</name>
</gene>
<evidence type="ECO:0000313" key="1">
    <source>
        <dbReference type="EMBL" id="PWL19267.1"/>
    </source>
</evidence>
<name>A0A316JB96_9HYPH</name>
<evidence type="ECO:0000313" key="2">
    <source>
        <dbReference type="Proteomes" id="UP000245865"/>
    </source>
</evidence>
<reference evidence="1 2" key="1">
    <citation type="submission" date="2018-05" db="EMBL/GenBank/DDBJ databases">
        <title>Comparative genomic sequence analysis between strain HN4 and CCM 8460T (Falsochrobactrum ovis) will provide more evidence to prove that HN4 is a new species of Falsochrobactrum.</title>
        <authorList>
            <person name="Lyu W."/>
            <person name="Sun L."/>
            <person name="Yao L."/>
        </authorList>
    </citation>
    <scope>NUCLEOTIDE SEQUENCE [LARGE SCALE GENOMIC DNA]</scope>
    <source>
        <strain evidence="1 2">HN4</strain>
    </source>
</reference>
<keyword evidence="2" id="KW-1185">Reference proteome</keyword>
<comment type="caution">
    <text evidence="1">The sequence shown here is derived from an EMBL/GenBank/DDBJ whole genome shotgun (WGS) entry which is preliminary data.</text>
</comment>